<feature type="region of interest" description="Disordered" evidence="1">
    <location>
        <begin position="119"/>
        <end position="138"/>
    </location>
</feature>
<dbReference type="GO" id="GO:0016887">
    <property type="term" value="F:ATP hydrolysis activity"/>
    <property type="evidence" value="ECO:0007669"/>
    <property type="project" value="InterPro"/>
</dbReference>
<dbReference type="InterPro" id="IPR027417">
    <property type="entry name" value="P-loop_NTPase"/>
</dbReference>
<dbReference type="Pfam" id="PF00005">
    <property type="entry name" value="ABC_tran"/>
    <property type="match status" value="1"/>
</dbReference>
<dbReference type="Gene3D" id="3.40.50.300">
    <property type="entry name" value="P-loop containing nucleotide triphosphate hydrolases"/>
    <property type="match status" value="1"/>
</dbReference>
<evidence type="ECO:0000256" key="1">
    <source>
        <dbReference type="SAM" id="MobiDB-lite"/>
    </source>
</evidence>
<dbReference type="InterPro" id="IPR003439">
    <property type="entry name" value="ABC_transporter-like_ATP-bd"/>
</dbReference>
<name>A0A1E2SJ08_LEIXY</name>
<dbReference type="AlphaFoldDB" id="A0A1E2SJ08"/>
<feature type="compositionally biased region" description="Basic residues" evidence="1">
    <location>
        <begin position="121"/>
        <end position="138"/>
    </location>
</feature>
<gene>
    <name evidence="3" type="ORF">ATY41_12130</name>
</gene>
<dbReference type="InterPro" id="IPR051921">
    <property type="entry name" value="ABC_osmolyte_uptake_ATP-bind"/>
</dbReference>
<sequence length="138" mass="14989">MSESIAVEAKNVFKVFGRKPGEALRRPREGTEVTALGTAAVIDASLAVRRGEIFVVMGLSGSGKSTLIRLLNGLLEPTAGEVAVMGATITGLTGKRLREVRQRHISMCLPALRPAAAPYRARQHRLRPRQGRARRRPP</sequence>
<feature type="domain" description="ABC transporter" evidence="2">
    <location>
        <begin position="43"/>
        <end position="107"/>
    </location>
</feature>
<dbReference type="PANTHER" id="PTHR43869:SF1">
    <property type="entry name" value="GLYCINE BETAINE_PROLINE BETAINE TRANSPORT SYSTEM ATP-BINDING PROTEIN PROV"/>
    <property type="match status" value="1"/>
</dbReference>
<dbReference type="Proteomes" id="UP000094426">
    <property type="component" value="Unassembled WGS sequence"/>
</dbReference>
<dbReference type="GO" id="GO:0005524">
    <property type="term" value="F:ATP binding"/>
    <property type="evidence" value="ECO:0007669"/>
    <property type="project" value="InterPro"/>
</dbReference>
<comment type="caution">
    <text evidence="3">The sequence shown here is derived from an EMBL/GenBank/DDBJ whole genome shotgun (WGS) entry which is preliminary data.</text>
</comment>
<evidence type="ECO:0000259" key="2">
    <source>
        <dbReference type="Pfam" id="PF00005"/>
    </source>
</evidence>
<reference evidence="3 4" key="1">
    <citation type="submission" date="2015-11" db="EMBL/GenBank/DDBJ databases">
        <authorList>
            <person name="Zhang Y."/>
            <person name="Guo Z."/>
        </authorList>
    </citation>
    <scope>NUCLEOTIDE SEQUENCE [LARGE SCALE GENOMIC DNA]</scope>
    <source>
        <strain evidence="4">gdw1</strain>
    </source>
</reference>
<dbReference type="SUPFAM" id="SSF52540">
    <property type="entry name" value="P-loop containing nucleoside triphosphate hydrolases"/>
    <property type="match status" value="1"/>
</dbReference>
<organism evidence="3 4">
    <name type="scientific">Leifsonia xyli subsp. xyli</name>
    <dbReference type="NCBI Taxonomy" id="59736"/>
    <lineage>
        <taxon>Bacteria</taxon>
        <taxon>Bacillati</taxon>
        <taxon>Actinomycetota</taxon>
        <taxon>Actinomycetes</taxon>
        <taxon>Micrococcales</taxon>
        <taxon>Microbacteriaceae</taxon>
        <taxon>Leifsonia</taxon>
    </lineage>
</organism>
<accession>A0A1E2SJ08</accession>
<protein>
    <recommendedName>
        <fullName evidence="2">ABC transporter domain-containing protein</fullName>
    </recommendedName>
</protein>
<dbReference type="EMBL" id="LNZG01000031">
    <property type="protein sequence ID" value="ODA89845.1"/>
    <property type="molecule type" value="Genomic_DNA"/>
</dbReference>
<evidence type="ECO:0000313" key="3">
    <source>
        <dbReference type="EMBL" id="ODA89845.1"/>
    </source>
</evidence>
<evidence type="ECO:0000313" key="4">
    <source>
        <dbReference type="Proteomes" id="UP000094426"/>
    </source>
</evidence>
<proteinExistence type="predicted"/>
<dbReference type="PANTHER" id="PTHR43869">
    <property type="entry name" value="GLYCINE BETAINE/PROLINE BETAINE TRANSPORT SYSTEM ATP-BINDING PROTEIN PROV"/>
    <property type="match status" value="1"/>
</dbReference>